<keyword evidence="1" id="KW-0547">Nucleotide-binding</keyword>
<dbReference type="InterPro" id="IPR027417">
    <property type="entry name" value="P-loop_NTPase"/>
</dbReference>
<dbReference type="Pfam" id="PF00005">
    <property type="entry name" value="ABC_tran"/>
    <property type="match status" value="1"/>
</dbReference>
<dbReference type="eggNOG" id="COG1131">
    <property type="taxonomic scope" value="Bacteria"/>
</dbReference>
<sequence>MIAEIDGVSVRFGDRTALDDVSVRAPAGTVVALVGGDGAGKSTLLRTVVGELAPTTGTVRAPRKNHIGFLAAGPGSWAALTVRQNLEFVGGIYGLRGTELDRRCDELIGRAGLADAADRTASALSGGMRRKLGAAMAMLHRPELLVMDEPSTGVDPVSRIDLWRMISEAAAEGAAVLMSTTYLDEAERAGHLVVLDSGRVLTQGSYDDVRSGFTGVVTRSAQPARPEWSWRRGRERHDYWPDERPGGETRPVDLEPVDPDLEDIVISLSLADRMRREVTA</sequence>
<dbReference type="SMART" id="SM00382">
    <property type="entry name" value="AAA"/>
    <property type="match status" value="1"/>
</dbReference>
<evidence type="ECO:0000313" key="5">
    <source>
        <dbReference type="EMBL" id="GAC62282.1"/>
    </source>
</evidence>
<comment type="caution">
    <text evidence="5">The sequence shown here is derived from an EMBL/GenBank/DDBJ whole genome shotgun (WGS) entry which is preliminary data.</text>
</comment>
<dbReference type="Gene3D" id="3.40.50.300">
    <property type="entry name" value="P-loop containing nucleotide triphosphate hydrolases"/>
    <property type="match status" value="1"/>
</dbReference>
<dbReference type="InterPro" id="IPR003593">
    <property type="entry name" value="AAA+_ATPase"/>
</dbReference>
<accession>L7LQ41</accession>
<dbReference type="PANTHER" id="PTHR43038">
    <property type="entry name" value="ATP-BINDING CASSETTE, SUB-FAMILY H, MEMBER 1"/>
    <property type="match status" value="1"/>
</dbReference>
<dbReference type="PANTHER" id="PTHR43038:SF3">
    <property type="entry name" value="ABC TRANSPORTER G FAMILY MEMBER 20 ISOFORM X1"/>
    <property type="match status" value="1"/>
</dbReference>
<evidence type="ECO:0000259" key="4">
    <source>
        <dbReference type="PROSITE" id="PS50893"/>
    </source>
</evidence>
<feature type="region of interest" description="Disordered" evidence="3">
    <location>
        <begin position="237"/>
        <end position="256"/>
    </location>
</feature>
<evidence type="ECO:0000256" key="3">
    <source>
        <dbReference type="SAM" id="MobiDB-lite"/>
    </source>
</evidence>
<organism evidence="5 6">
    <name type="scientific">Gordonia sihwensis NBRC 108236</name>
    <dbReference type="NCBI Taxonomy" id="1223544"/>
    <lineage>
        <taxon>Bacteria</taxon>
        <taxon>Bacillati</taxon>
        <taxon>Actinomycetota</taxon>
        <taxon>Actinomycetes</taxon>
        <taxon>Mycobacteriales</taxon>
        <taxon>Gordoniaceae</taxon>
        <taxon>Gordonia</taxon>
    </lineage>
</organism>
<dbReference type="EMBL" id="BANU01000032">
    <property type="protein sequence ID" value="GAC62282.1"/>
    <property type="molecule type" value="Genomic_DNA"/>
</dbReference>
<dbReference type="SUPFAM" id="SSF52540">
    <property type="entry name" value="P-loop containing nucleoside triphosphate hydrolases"/>
    <property type="match status" value="1"/>
</dbReference>
<dbReference type="AlphaFoldDB" id="L7LQ41"/>
<dbReference type="RefSeq" id="WP_006897688.1">
    <property type="nucleotide sequence ID" value="NZ_BANU01000032.1"/>
</dbReference>
<dbReference type="CDD" id="cd03230">
    <property type="entry name" value="ABC_DR_subfamily_A"/>
    <property type="match status" value="1"/>
</dbReference>
<keyword evidence="2 5" id="KW-0067">ATP-binding</keyword>
<dbReference type="PROSITE" id="PS50893">
    <property type="entry name" value="ABC_TRANSPORTER_2"/>
    <property type="match status" value="1"/>
</dbReference>
<dbReference type="GO" id="GO:0016887">
    <property type="term" value="F:ATP hydrolysis activity"/>
    <property type="evidence" value="ECO:0007669"/>
    <property type="project" value="InterPro"/>
</dbReference>
<dbReference type="GO" id="GO:0005524">
    <property type="term" value="F:ATP binding"/>
    <property type="evidence" value="ECO:0007669"/>
    <property type="project" value="UniProtKB-KW"/>
</dbReference>
<dbReference type="Proteomes" id="UP000035083">
    <property type="component" value="Unassembled WGS sequence"/>
</dbReference>
<dbReference type="InterPro" id="IPR003439">
    <property type="entry name" value="ABC_transporter-like_ATP-bd"/>
</dbReference>
<gene>
    <name evidence="5" type="ORF">GSI01S_32_00140</name>
</gene>
<feature type="domain" description="ABC transporter" evidence="4">
    <location>
        <begin position="3"/>
        <end position="222"/>
    </location>
</feature>
<keyword evidence="6" id="KW-1185">Reference proteome</keyword>
<evidence type="ECO:0000313" key="6">
    <source>
        <dbReference type="Proteomes" id="UP000035083"/>
    </source>
</evidence>
<reference evidence="5 6" key="1">
    <citation type="submission" date="2012-12" db="EMBL/GenBank/DDBJ databases">
        <title>Whole genome shotgun sequence of Gordonia sihwensis NBRC 108236.</title>
        <authorList>
            <person name="Yoshida I."/>
            <person name="Hosoyama A."/>
            <person name="Tsuchikane K."/>
            <person name="Ando Y."/>
            <person name="Baba S."/>
            <person name="Ohji S."/>
            <person name="Hamada M."/>
            <person name="Tamura T."/>
            <person name="Yamazoe A."/>
            <person name="Yamazaki S."/>
            <person name="Fujita N."/>
        </authorList>
    </citation>
    <scope>NUCLEOTIDE SEQUENCE [LARGE SCALE GENOMIC DNA]</scope>
    <source>
        <strain evidence="5 6">NBRC 108236</strain>
    </source>
</reference>
<name>L7LQ41_9ACTN</name>
<feature type="compositionally biased region" description="Basic and acidic residues" evidence="3">
    <location>
        <begin position="237"/>
        <end position="253"/>
    </location>
</feature>
<protein>
    <submittedName>
        <fullName evidence="5">Putative ABC transporter ATP-binding protein</fullName>
    </submittedName>
</protein>
<proteinExistence type="predicted"/>
<evidence type="ECO:0000256" key="1">
    <source>
        <dbReference type="ARBA" id="ARBA00022741"/>
    </source>
</evidence>
<evidence type="ECO:0000256" key="2">
    <source>
        <dbReference type="ARBA" id="ARBA00022840"/>
    </source>
</evidence>